<dbReference type="InterPro" id="IPR038516">
    <property type="entry name" value="AAR2_N_sf"/>
</dbReference>
<dbReference type="VEuPathDB" id="FungiDB:H257_00719"/>
<dbReference type="Gene3D" id="3.40.50.150">
    <property type="entry name" value="Vaccinia Virus protein VP39"/>
    <property type="match status" value="1"/>
</dbReference>
<dbReference type="Proteomes" id="UP000266643">
    <property type="component" value="Unassembled WGS sequence"/>
</dbReference>
<dbReference type="SUPFAM" id="SSF53335">
    <property type="entry name" value="S-adenosyl-L-methionine-dependent methyltransferases"/>
    <property type="match status" value="1"/>
</dbReference>
<dbReference type="InterPro" id="IPR013216">
    <property type="entry name" value="Methyltransf_11"/>
</dbReference>
<dbReference type="InterPro" id="IPR007946">
    <property type="entry name" value="AAR2"/>
</dbReference>
<feature type="domain" description="AAR2 N-terminal" evidence="2">
    <location>
        <begin position="233"/>
        <end position="355"/>
    </location>
</feature>
<accession>A0A397DGB1</accession>
<proteinExistence type="predicted"/>
<dbReference type="CDD" id="cd13777">
    <property type="entry name" value="Aar2_N"/>
    <property type="match status" value="1"/>
</dbReference>
<dbReference type="AlphaFoldDB" id="A0A397DGB1"/>
<evidence type="ECO:0000259" key="1">
    <source>
        <dbReference type="Pfam" id="PF08241"/>
    </source>
</evidence>
<dbReference type="Pfam" id="PF20981">
    <property type="entry name" value="AAR2_1st"/>
    <property type="match status" value="1"/>
</dbReference>
<reference evidence="3 4" key="1">
    <citation type="submission" date="2018-08" db="EMBL/GenBank/DDBJ databases">
        <title>Aphanomyces genome sequencing and annotation.</title>
        <authorList>
            <person name="Minardi D."/>
            <person name="Oidtmann B."/>
            <person name="Van Der Giezen M."/>
            <person name="Studholme D.J."/>
        </authorList>
    </citation>
    <scope>NUCLEOTIDE SEQUENCE [LARGE SCALE GENOMIC DNA]</scope>
    <source>
        <strain evidence="3 4">D2</strain>
    </source>
</reference>
<evidence type="ECO:0008006" key="5">
    <source>
        <dbReference type="Google" id="ProtNLM"/>
    </source>
</evidence>
<dbReference type="EMBL" id="QUTD01005397">
    <property type="protein sequence ID" value="RHY62173.1"/>
    <property type="molecule type" value="Genomic_DNA"/>
</dbReference>
<evidence type="ECO:0000313" key="3">
    <source>
        <dbReference type="EMBL" id="RHY62173.1"/>
    </source>
</evidence>
<dbReference type="PANTHER" id="PTHR12689">
    <property type="entry name" value="A1 CISTRON SPLICING FACTOR AAR2-RELATED"/>
    <property type="match status" value="1"/>
</dbReference>
<dbReference type="CDD" id="cd02440">
    <property type="entry name" value="AdoMet_MTases"/>
    <property type="match status" value="1"/>
</dbReference>
<feature type="domain" description="Methyltransferase type 11" evidence="1">
    <location>
        <begin position="83"/>
        <end position="172"/>
    </location>
</feature>
<sequence length="549" mass="61492">MTARKAALVFGGLSVYATATLGTYIYMYDPDKGNAKPITGGERQARFDKNSAEYDNEIDWDETMVGIKLMRRFLLRNASGSVLEVAAGTGRNVPYYNQDSNVLLTDLSASMLGQIKHLPSHIRTSVMSAEDLDAPNHSFDTVVDTFALCSVDNPVRMLEEMQRVCKPNGRILLLEHGKSSYSWLTYVLDKFALKHAERWGCFWNRDILKIVADAGLEVESSYRFHFGTTYYIVPVGSEFGVDYEAFRTAEKFRGVKLIPSGLHFVFYASNGEHDNGNGIRQGFFVEIKPNDVVIRTWSSDTEELVPMTREADVENLTRAVHGFQLDGNLGAYPQKHAKTWRRLSKYITKEVLAQCGLTVGGTISPGDPDALSLESNDTTTLKPFFPDVAQVARFTPLKKPSTTQRSAGDLTLYHVDSRYALGSNDPARPTHLSEHLEWLLSTHFHNDWVGADFFQDEIAHDNFIKTSLASLFEILHDDTLDAKVCPIPMEDQQVVRASGQRFQLQFDVMGTYAFGGDDDSAPAVLLPDEVRYNDAITFACTRLMALWLL</sequence>
<dbReference type="PANTHER" id="PTHR12689:SF4">
    <property type="entry name" value="PROTEIN AAR2 HOMOLOG"/>
    <property type="match status" value="1"/>
</dbReference>
<protein>
    <recommendedName>
        <fullName evidence="5">Methyltransferase type 11 domain-containing protein</fullName>
    </recommendedName>
</protein>
<gene>
    <name evidence="3" type="ORF">DYB30_001537</name>
</gene>
<dbReference type="Gene3D" id="2.60.34.20">
    <property type="match status" value="1"/>
</dbReference>
<evidence type="ECO:0000259" key="2">
    <source>
        <dbReference type="Pfam" id="PF20981"/>
    </source>
</evidence>
<dbReference type="GO" id="GO:0008757">
    <property type="term" value="F:S-adenosylmethionine-dependent methyltransferase activity"/>
    <property type="evidence" value="ECO:0007669"/>
    <property type="project" value="InterPro"/>
</dbReference>
<evidence type="ECO:0000313" key="4">
    <source>
        <dbReference type="Proteomes" id="UP000266643"/>
    </source>
</evidence>
<comment type="caution">
    <text evidence="3">The sequence shown here is derived from an EMBL/GenBank/DDBJ whole genome shotgun (WGS) entry which is preliminary data.</text>
</comment>
<organism evidence="3 4">
    <name type="scientific">Aphanomyces astaci</name>
    <name type="common">Crayfish plague agent</name>
    <dbReference type="NCBI Taxonomy" id="112090"/>
    <lineage>
        <taxon>Eukaryota</taxon>
        <taxon>Sar</taxon>
        <taxon>Stramenopiles</taxon>
        <taxon>Oomycota</taxon>
        <taxon>Saprolegniomycetes</taxon>
        <taxon>Saprolegniales</taxon>
        <taxon>Verrucalvaceae</taxon>
        <taxon>Aphanomyces</taxon>
    </lineage>
</organism>
<dbReference type="InterPro" id="IPR033647">
    <property type="entry name" value="Aar2_N"/>
</dbReference>
<dbReference type="GO" id="GO:0000244">
    <property type="term" value="P:spliceosomal tri-snRNP complex assembly"/>
    <property type="evidence" value="ECO:0007669"/>
    <property type="project" value="TreeGrafter"/>
</dbReference>
<name>A0A397DGB1_APHAT</name>
<dbReference type="InterPro" id="IPR029063">
    <property type="entry name" value="SAM-dependent_MTases_sf"/>
</dbReference>
<dbReference type="Pfam" id="PF08241">
    <property type="entry name" value="Methyltransf_11"/>
    <property type="match status" value="1"/>
</dbReference>